<dbReference type="AlphaFoldDB" id="A0AAV2A5R6"/>
<keyword evidence="3" id="KW-1185">Reference proteome</keyword>
<sequence length="757" mass="87674">ASVKDEEVFTFIFVRISFPLITDLCSLLGTIMDEERVEYYIVWRIENFSYCRYGEKLKSPVFYAVELEDTSWRMVLYPGGDRDRDYVSLYLFRSKEDNGPENVSINYKLSGPAELGSSVSVLSEEGNHTFTKGHGREWPRFVKIEEIPYLPTDIMVVKCRICKGGGMVHKVETIYVRTRIEVNDVSFVLKVENFSTLKPSEKKAIDTQSESKEGFSVPSSLCFDFDLSCEGDMAVEITSFDRTSIKYLRIYLLDVSGGLFYCSVNDNLFDAEEKNIQKLSLPFTRQEILNKKSEFLSGDTLSLLCDCAFPTGLEYKHIEITCSEKSVRADSFSDRLQPHSESVRKRLNLEFTNEDTPDRGVGSITLEMAVEKFSTTSEIVSVFHQEEDRTLLYCVRVFAGSIDGWLAVFPEVRITHEEAEGISFIPKYECWTVSIIDTNGHSRYPQYFKKYRVRVGYDTDGLREAKYLEKSFILDRADELLSEDVLNLRCDIHFDLDVIQRIWAKSDKKFNDVDFLSFFWNIPKKLCSTPDDHAEFRHKDLKILRAPKVYDLTSQNLILPEFYPFGVHDISPDPRSISSESSGDIADILKDVWMFDTNRDRFLLSLTRRPGNLGRFLVASSRVIRRCINTPMRAQGEKRIQLSNVDSLIFAMVLYFLKCGRIPRCKFHELVKIYKFSHFYLMENLQFRSAKCMVERCDDISLLEEIKSMADLHSDEYLLKLLDKRLRELEDSGRELELKELGNPDAKEDRPDFDCFN</sequence>
<dbReference type="InterPro" id="IPR011333">
    <property type="entry name" value="SKP1/BTB/POZ_sf"/>
</dbReference>
<organism evidence="2 3">
    <name type="scientific">Larinioides sclopetarius</name>
    <dbReference type="NCBI Taxonomy" id="280406"/>
    <lineage>
        <taxon>Eukaryota</taxon>
        <taxon>Metazoa</taxon>
        <taxon>Ecdysozoa</taxon>
        <taxon>Arthropoda</taxon>
        <taxon>Chelicerata</taxon>
        <taxon>Arachnida</taxon>
        <taxon>Araneae</taxon>
        <taxon>Araneomorphae</taxon>
        <taxon>Entelegynae</taxon>
        <taxon>Araneoidea</taxon>
        <taxon>Araneidae</taxon>
        <taxon>Larinioides</taxon>
    </lineage>
</organism>
<dbReference type="Gene3D" id="3.30.710.10">
    <property type="entry name" value="Potassium Channel Kv1.1, Chain A"/>
    <property type="match status" value="1"/>
</dbReference>
<dbReference type="PROSITE" id="PS50144">
    <property type="entry name" value="MATH"/>
    <property type="match status" value="1"/>
</dbReference>
<dbReference type="CDD" id="cd00121">
    <property type="entry name" value="MATH"/>
    <property type="match status" value="1"/>
</dbReference>
<dbReference type="InterPro" id="IPR002083">
    <property type="entry name" value="MATH/TRAF_dom"/>
</dbReference>
<feature type="non-terminal residue" evidence="2">
    <location>
        <position position="1"/>
    </location>
</feature>
<dbReference type="InterPro" id="IPR008974">
    <property type="entry name" value="TRAF-like"/>
</dbReference>
<evidence type="ECO:0000259" key="1">
    <source>
        <dbReference type="PROSITE" id="PS50144"/>
    </source>
</evidence>
<dbReference type="Pfam" id="PF22486">
    <property type="entry name" value="MATH_2"/>
    <property type="match status" value="1"/>
</dbReference>
<dbReference type="EMBL" id="CAXIEN010000121">
    <property type="protein sequence ID" value="CAL1279358.1"/>
    <property type="molecule type" value="Genomic_DNA"/>
</dbReference>
<evidence type="ECO:0000313" key="3">
    <source>
        <dbReference type="Proteomes" id="UP001497382"/>
    </source>
</evidence>
<gene>
    <name evidence="2" type="ORF">LARSCL_LOCUS10306</name>
</gene>
<comment type="caution">
    <text evidence="2">The sequence shown here is derived from an EMBL/GenBank/DDBJ whole genome shotgun (WGS) entry which is preliminary data.</text>
</comment>
<proteinExistence type="predicted"/>
<evidence type="ECO:0000313" key="2">
    <source>
        <dbReference type="EMBL" id="CAL1279358.1"/>
    </source>
</evidence>
<name>A0AAV2A5R6_9ARAC</name>
<reference evidence="2 3" key="1">
    <citation type="submission" date="2024-04" db="EMBL/GenBank/DDBJ databases">
        <authorList>
            <person name="Rising A."/>
            <person name="Reimegard J."/>
            <person name="Sonavane S."/>
            <person name="Akerstrom W."/>
            <person name="Nylinder S."/>
            <person name="Hedman E."/>
            <person name="Kallberg Y."/>
        </authorList>
    </citation>
    <scope>NUCLEOTIDE SEQUENCE [LARGE SCALE GENOMIC DNA]</scope>
</reference>
<protein>
    <recommendedName>
        <fullName evidence="1">MATH domain-containing protein</fullName>
    </recommendedName>
</protein>
<dbReference type="SUPFAM" id="SSF49599">
    <property type="entry name" value="TRAF domain-like"/>
    <property type="match status" value="1"/>
</dbReference>
<accession>A0AAV2A5R6</accession>
<dbReference type="SMART" id="SM00061">
    <property type="entry name" value="MATH"/>
    <property type="match status" value="1"/>
</dbReference>
<dbReference type="Gene3D" id="2.60.210.10">
    <property type="entry name" value="Apoptosis, Tumor Necrosis Factor Receptor Associated Protein 2, Chain A"/>
    <property type="match status" value="1"/>
</dbReference>
<dbReference type="Proteomes" id="UP001497382">
    <property type="component" value="Unassembled WGS sequence"/>
</dbReference>
<feature type="domain" description="MATH" evidence="1">
    <location>
        <begin position="38"/>
        <end position="161"/>
    </location>
</feature>